<protein>
    <recommendedName>
        <fullName evidence="3">Holliday junction resolvase RuvC</fullName>
    </recommendedName>
</protein>
<evidence type="ECO:0008006" key="3">
    <source>
        <dbReference type="Google" id="ProtNLM"/>
    </source>
</evidence>
<comment type="caution">
    <text evidence="1">The sequence shown here is derived from an EMBL/GenBank/DDBJ whole genome shotgun (WGS) entry which is preliminary data.</text>
</comment>
<dbReference type="AlphaFoldDB" id="A0A3N0I0X6"/>
<dbReference type="RefSeq" id="WP_128520586.1">
    <property type="nucleotide sequence ID" value="NZ_RJQC01000002.1"/>
</dbReference>
<dbReference type="EMBL" id="RJQC01000002">
    <property type="protein sequence ID" value="RNM30679.1"/>
    <property type="molecule type" value="Genomic_DNA"/>
</dbReference>
<reference evidence="1 2" key="1">
    <citation type="submission" date="2018-11" db="EMBL/GenBank/DDBJ databases">
        <title>Clostridium sp. nov., a member of the family Erysipelotrichaceae isolated from pig faeces.</title>
        <authorList>
            <person name="Chang Y.-H."/>
        </authorList>
    </citation>
    <scope>NUCLEOTIDE SEQUENCE [LARGE SCALE GENOMIC DNA]</scope>
    <source>
        <strain evidence="1 2">YH-panp20</strain>
    </source>
</reference>
<keyword evidence="2" id="KW-1185">Reference proteome</keyword>
<dbReference type="Proteomes" id="UP000276568">
    <property type="component" value="Unassembled WGS sequence"/>
</dbReference>
<proteinExistence type="predicted"/>
<name>A0A3N0I0X6_9FIRM</name>
<dbReference type="OrthoDB" id="3826127at2"/>
<gene>
    <name evidence="1" type="ORF">EDX97_07825</name>
</gene>
<evidence type="ECO:0000313" key="1">
    <source>
        <dbReference type="EMBL" id="RNM30679.1"/>
    </source>
</evidence>
<sequence>MILAIDPGNKESAFVVVENDLDKVLKKGKVSNDELMDIIRNLPRHDIDHIAIEMIASYGMAVGATVFDTCVWIGQFKLMCQTIFDKDPTLIYRKDEKMCLCHSMRAKDSNIRQALIDRFGGVGTKKDPGYFYGFKKDIWSAMAVAVAFHDLYLAKDQFGLI</sequence>
<accession>A0A3N0I0X6</accession>
<organism evidence="1 2">
    <name type="scientific">Absicoccus porci</name>
    <dbReference type="NCBI Taxonomy" id="2486576"/>
    <lineage>
        <taxon>Bacteria</taxon>
        <taxon>Bacillati</taxon>
        <taxon>Bacillota</taxon>
        <taxon>Erysipelotrichia</taxon>
        <taxon>Erysipelotrichales</taxon>
        <taxon>Erysipelotrichaceae</taxon>
        <taxon>Absicoccus</taxon>
    </lineage>
</organism>
<evidence type="ECO:0000313" key="2">
    <source>
        <dbReference type="Proteomes" id="UP000276568"/>
    </source>
</evidence>